<organism evidence="3 4">
    <name type="scientific">Gymnopus androsaceus JB14</name>
    <dbReference type="NCBI Taxonomy" id="1447944"/>
    <lineage>
        <taxon>Eukaryota</taxon>
        <taxon>Fungi</taxon>
        <taxon>Dikarya</taxon>
        <taxon>Basidiomycota</taxon>
        <taxon>Agaricomycotina</taxon>
        <taxon>Agaricomycetes</taxon>
        <taxon>Agaricomycetidae</taxon>
        <taxon>Agaricales</taxon>
        <taxon>Marasmiineae</taxon>
        <taxon>Omphalotaceae</taxon>
        <taxon>Gymnopus</taxon>
    </lineage>
</organism>
<feature type="zinc finger region" description="C3H1-type" evidence="1">
    <location>
        <begin position="211"/>
        <end position="237"/>
    </location>
</feature>
<dbReference type="OrthoDB" id="3107317at2759"/>
<name>A0A6A4GLC7_9AGAR</name>
<evidence type="ECO:0000259" key="2">
    <source>
        <dbReference type="PROSITE" id="PS50103"/>
    </source>
</evidence>
<keyword evidence="1" id="KW-0479">Metal-binding</keyword>
<sequence length="257" mass="29510">MLKRRKKEFAWNTTDIIHAAILSPAHENVQDQVQLYNESIKEMLKDLDCALGKPEMPDSLWKHVCLDRYVNLDKITSNSFAIEADRTTTIHFGDHSLELPRSKPTTKISNHGQWINAFMVYQDAALFAFKGCNFELKAYFKHINNLFACTNPVYHQCVINYDKVVQIHVGKRRDALLNEFEKFSQYQMAHLESAGVAITSMQGKSRGRSKGRKLDACRNWNNGNCSRTDCRYKHVCINCGSDKHVDTKCPSKECRST</sequence>
<evidence type="ECO:0000313" key="3">
    <source>
        <dbReference type="EMBL" id="KAE9386075.1"/>
    </source>
</evidence>
<accession>A0A6A4GLC7</accession>
<keyword evidence="1" id="KW-0863">Zinc-finger</keyword>
<gene>
    <name evidence="3" type="ORF">BT96DRAFT_839833</name>
</gene>
<keyword evidence="1" id="KW-0862">Zinc</keyword>
<dbReference type="EMBL" id="ML769915">
    <property type="protein sequence ID" value="KAE9386075.1"/>
    <property type="molecule type" value="Genomic_DNA"/>
</dbReference>
<evidence type="ECO:0000313" key="4">
    <source>
        <dbReference type="Proteomes" id="UP000799118"/>
    </source>
</evidence>
<dbReference type="InterPro" id="IPR000571">
    <property type="entry name" value="Znf_CCCH"/>
</dbReference>
<protein>
    <recommendedName>
        <fullName evidence="2">C3H1-type domain-containing protein</fullName>
    </recommendedName>
</protein>
<evidence type="ECO:0000256" key="1">
    <source>
        <dbReference type="PROSITE-ProRule" id="PRU00723"/>
    </source>
</evidence>
<reference evidence="3" key="1">
    <citation type="journal article" date="2019" name="Environ. Microbiol.">
        <title>Fungal ecological strategies reflected in gene transcription - a case study of two litter decomposers.</title>
        <authorList>
            <person name="Barbi F."/>
            <person name="Kohler A."/>
            <person name="Barry K."/>
            <person name="Baskaran P."/>
            <person name="Daum C."/>
            <person name="Fauchery L."/>
            <person name="Ihrmark K."/>
            <person name="Kuo A."/>
            <person name="LaButti K."/>
            <person name="Lipzen A."/>
            <person name="Morin E."/>
            <person name="Grigoriev I.V."/>
            <person name="Henrissat B."/>
            <person name="Lindahl B."/>
            <person name="Martin F."/>
        </authorList>
    </citation>
    <scope>NUCLEOTIDE SEQUENCE</scope>
    <source>
        <strain evidence="3">JB14</strain>
    </source>
</reference>
<proteinExistence type="predicted"/>
<keyword evidence="4" id="KW-1185">Reference proteome</keyword>
<feature type="domain" description="C3H1-type" evidence="2">
    <location>
        <begin position="211"/>
        <end position="237"/>
    </location>
</feature>
<dbReference type="GO" id="GO:0008270">
    <property type="term" value="F:zinc ion binding"/>
    <property type="evidence" value="ECO:0007669"/>
    <property type="project" value="UniProtKB-KW"/>
</dbReference>
<dbReference type="AlphaFoldDB" id="A0A6A4GLC7"/>
<dbReference type="Proteomes" id="UP000799118">
    <property type="component" value="Unassembled WGS sequence"/>
</dbReference>
<dbReference type="PROSITE" id="PS50103">
    <property type="entry name" value="ZF_C3H1"/>
    <property type="match status" value="1"/>
</dbReference>